<sequence length="89" mass="10466">MTFITSLIYSSSAQQSHMTQNRDFAKSRHVDSRYPAILASLREAAGKYSSEEQDMSRFEESYTFHADICNLMANLLFYYFLWNCVHVHR</sequence>
<dbReference type="AlphaFoldDB" id="A0A8T2IET9"/>
<evidence type="ECO:0000313" key="1">
    <source>
        <dbReference type="EMBL" id="KAG8430373.1"/>
    </source>
</evidence>
<comment type="caution">
    <text evidence="1">The sequence shown here is derived from an EMBL/GenBank/DDBJ whole genome shotgun (WGS) entry which is preliminary data.</text>
</comment>
<gene>
    <name evidence="1" type="ORF">GDO86_017916</name>
</gene>
<accession>A0A8T2IET9</accession>
<protein>
    <submittedName>
        <fullName evidence="1">Uncharacterized protein</fullName>
    </submittedName>
</protein>
<keyword evidence="2" id="KW-1185">Reference proteome</keyword>
<dbReference type="EMBL" id="JAACNH010001056">
    <property type="protein sequence ID" value="KAG8430373.1"/>
    <property type="molecule type" value="Genomic_DNA"/>
</dbReference>
<dbReference type="Proteomes" id="UP000812440">
    <property type="component" value="Unassembled WGS sequence"/>
</dbReference>
<reference evidence="1" key="1">
    <citation type="thesis" date="2020" institute="ProQuest LLC" country="789 East Eisenhower Parkway, Ann Arbor, MI, USA">
        <title>Comparative Genomics and Chromosome Evolution.</title>
        <authorList>
            <person name="Mudd A.B."/>
        </authorList>
    </citation>
    <scope>NUCLEOTIDE SEQUENCE</scope>
    <source>
        <strain evidence="1">Female2</strain>
        <tissue evidence="1">Blood</tissue>
    </source>
</reference>
<proteinExistence type="predicted"/>
<evidence type="ECO:0000313" key="2">
    <source>
        <dbReference type="Proteomes" id="UP000812440"/>
    </source>
</evidence>
<name>A0A8T2IET9_9PIPI</name>
<organism evidence="1 2">
    <name type="scientific">Hymenochirus boettgeri</name>
    <name type="common">Congo dwarf clawed frog</name>
    <dbReference type="NCBI Taxonomy" id="247094"/>
    <lineage>
        <taxon>Eukaryota</taxon>
        <taxon>Metazoa</taxon>
        <taxon>Chordata</taxon>
        <taxon>Craniata</taxon>
        <taxon>Vertebrata</taxon>
        <taxon>Euteleostomi</taxon>
        <taxon>Amphibia</taxon>
        <taxon>Batrachia</taxon>
        <taxon>Anura</taxon>
        <taxon>Pipoidea</taxon>
        <taxon>Pipidae</taxon>
        <taxon>Pipinae</taxon>
        <taxon>Hymenochirus</taxon>
    </lineage>
</organism>